<gene>
    <name evidence="6" type="ORF">BGAL_0033g00310</name>
</gene>
<dbReference type="SMART" id="SM00249">
    <property type="entry name" value="PHD"/>
    <property type="match status" value="1"/>
</dbReference>
<sequence>MAVHMIDVPVTRTSSSPETSNQRTLPALTPPPFDYTQYMESSFDESNHAGCKLENIEDEFNVPYGVDAQGNWSGTVPTPGAHTDDYIDRAENLFKESNSSDFQRDENREKHLSSSQSDHADFWHAPTPGNCNSPKMEATDSPLDEQNSFSMQDNYAVAPPPTPPNMRPDFSKWDSKVGNTDAGAEIPQSIVRSSDTQGCGKIEKDCQAGNLPENVANRAKYLWKMLSQATANFDCLHLDETMNKVPAVLAACCIYIACQQCEIPRTFIAIRVLTETSSLEFRQSVRKSFEIIQKYIFETKCSCLRAFRAPSEGCCQICHRLYKKDVVGRISEPLAFCIECSGAYHMSCATSLNATILTPEPSGLICRRCVPCIIHPDVEQNQRKPAEKPLPISRNSLIVNSNNVEKIGKTSKLCDDQSQAHELIREELKANSIDNKMIKWLMKRCRNLQKRQDEDIAKVLASVHHGFLAQIENAETATIKLLKENHQVSRTKFSKAQEIYLATLQKDFLQFNLQSNLQSFLARLQQTNNKTSGFKRDRSILEPSEETSQEFNTALASCDSKTATGRSAEYADMSSEPRRGDLPQHLQVTSTGPQRSSRYDVDSGLEKTKTQYHPELKFRKFEPGMRPSQQRNTKRARISKQEQMAQSASQTTAAENPIKHETA</sequence>
<evidence type="ECO:0000256" key="1">
    <source>
        <dbReference type="ARBA" id="ARBA00022723"/>
    </source>
</evidence>
<dbReference type="SUPFAM" id="SSF47954">
    <property type="entry name" value="Cyclin-like"/>
    <property type="match status" value="1"/>
</dbReference>
<feature type="region of interest" description="Disordered" evidence="4">
    <location>
        <begin position="1"/>
        <end position="31"/>
    </location>
</feature>
<feature type="region of interest" description="Disordered" evidence="4">
    <location>
        <begin position="532"/>
        <end position="663"/>
    </location>
</feature>
<dbReference type="InterPro" id="IPR013150">
    <property type="entry name" value="TFIIB_cyclin"/>
</dbReference>
<evidence type="ECO:0000313" key="7">
    <source>
        <dbReference type="Proteomes" id="UP000308671"/>
    </source>
</evidence>
<evidence type="ECO:0000259" key="5">
    <source>
        <dbReference type="SMART" id="SM00249"/>
    </source>
</evidence>
<dbReference type="GO" id="GO:0008270">
    <property type="term" value="F:zinc ion binding"/>
    <property type="evidence" value="ECO:0007669"/>
    <property type="project" value="UniProtKB-KW"/>
</dbReference>
<feature type="compositionally biased region" description="Basic and acidic residues" evidence="4">
    <location>
        <begin position="102"/>
        <end position="122"/>
    </location>
</feature>
<keyword evidence="1" id="KW-0479">Metal-binding</keyword>
<keyword evidence="3" id="KW-0862">Zinc</keyword>
<keyword evidence="7" id="KW-1185">Reference proteome</keyword>
<dbReference type="Proteomes" id="UP000308671">
    <property type="component" value="Unassembled WGS sequence"/>
</dbReference>
<feature type="compositionally biased region" description="Low complexity" evidence="4">
    <location>
        <begin position="641"/>
        <end position="655"/>
    </location>
</feature>
<feature type="compositionally biased region" description="Basic and acidic residues" evidence="4">
    <location>
        <begin position="597"/>
        <end position="623"/>
    </location>
</feature>
<protein>
    <recommendedName>
        <fullName evidence="5">Zinc finger PHD-type domain-containing protein</fullName>
    </recommendedName>
</protein>
<dbReference type="OrthoDB" id="3505322at2759"/>
<organism evidence="6 7">
    <name type="scientific">Botrytis galanthina</name>
    <dbReference type="NCBI Taxonomy" id="278940"/>
    <lineage>
        <taxon>Eukaryota</taxon>
        <taxon>Fungi</taxon>
        <taxon>Dikarya</taxon>
        <taxon>Ascomycota</taxon>
        <taxon>Pezizomycotina</taxon>
        <taxon>Leotiomycetes</taxon>
        <taxon>Helotiales</taxon>
        <taxon>Sclerotiniaceae</taxon>
        <taxon>Botrytis</taxon>
    </lineage>
</organism>
<dbReference type="Gene3D" id="1.10.472.10">
    <property type="entry name" value="Cyclin-like"/>
    <property type="match status" value="1"/>
</dbReference>
<accession>A0A4S8R869</accession>
<dbReference type="InterPro" id="IPR036915">
    <property type="entry name" value="Cyclin-like_sf"/>
</dbReference>
<comment type="caution">
    <text evidence="6">The sequence shown here is derived from an EMBL/GenBank/DDBJ whole genome shotgun (WGS) entry which is preliminary data.</text>
</comment>
<feature type="compositionally biased region" description="Polar residues" evidence="4">
    <location>
        <begin position="11"/>
        <end position="24"/>
    </location>
</feature>
<name>A0A4S8R869_9HELO</name>
<feature type="domain" description="Zinc finger PHD-type" evidence="5">
    <location>
        <begin position="314"/>
        <end position="370"/>
    </location>
</feature>
<evidence type="ECO:0000313" key="6">
    <source>
        <dbReference type="EMBL" id="THV54158.1"/>
    </source>
</evidence>
<evidence type="ECO:0000256" key="4">
    <source>
        <dbReference type="SAM" id="MobiDB-lite"/>
    </source>
</evidence>
<feature type="compositionally biased region" description="Polar residues" evidence="4">
    <location>
        <begin position="549"/>
        <end position="565"/>
    </location>
</feature>
<dbReference type="Pfam" id="PF00382">
    <property type="entry name" value="TFIIB"/>
    <property type="match status" value="1"/>
</dbReference>
<feature type="compositionally biased region" description="Polar residues" evidence="4">
    <location>
        <begin position="586"/>
        <end position="596"/>
    </location>
</feature>
<dbReference type="CDD" id="cd00043">
    <property type="entry name" value="CYCLIN_SF"/>
    <property type="match status" value="1"/>
</dbReference>
<dbReference type="GO" id="GO:0017025">
    <property type="term" value="F:TBP-class protein binding"/>
    <property type="evidence" value="ECO:0007669"/>
    <property type="project" value="InterPro"/>
</dbReference>
<dbReference type="InterPro" id="IPR001965">
    <property type="entry name" value="Znf_PHD"/>
</dbReference>
<feature type="region of interest" description="Disordered" evidence="4">
    <location>
        <begin position="153"/>
        <end position="181"/>
    </location>
</feature>
<reference evidence="6 7" key="1">
    <citation type="submission" date="2017-12" db="EMBL/GenBank/DDBJ databases">
        <title>Comparative genomics of Botrytis spp.</title>
        <authorList>
            <person name="Valero-Jimenez C.A."/>
            <person name="Tapia P."/>
            <person name="Veloso J."/>
            <person name="Silva-Moreno E."/>
            <person name="Staats M."/>
            <person name="Valdes J.H."/>
            <person name="Van Kan J.A.L."/>
        </authorList>
    </citation>
    <scope>NUCLEOTIDE SEQUENCE [LARGE SCALE GENOMIC DNA]</scope>
    <source>
        <strain evidence="6 7">MUCL435</strain>
    </source>
</reference>
<dbReference type="EMBL" id="PQXL01000033">
    <property type="protein sequence ID" value="THV54158.1"/>
    <property type="molecule type" value="Genomic_DNA"/>
</dbReference>
<feature type="region of interest" description="Disordered" evidence="4">
    <location>
        <begin position="97"/>
        <end position="133"/>
    </location>
</feature>
<evidence type="ECO:0000256" key="2">
    <source>
        <dbReference type="ARBA" id="ARBA00022771"/>
    </source>
</evidence>
<keyword evidence="2" id="KW-0863">Zinc-finger</keyword>
<evidence type="ECO:0000256" key="3">
    <source>
        <dbReference type="ARBA" id="ARBA00022833"/>
    </source>
</evidence>
<dbReference type="AlphaFoldDB" id="A0A4S8R869"/>
<proteinExistence type="predicted"/>